<feature type="site" description="Interaction with DNA" evidence="8">
    <location>
        <position position="163"/>
    </location>
</feature>
<dbReference type="PANTHER" id="PTHR42785">
    <property type="entry name" value="DNA TOPOISOMERASE, TYPE IA, CORE"/>
    <property type="match status" value="1"/>
</dbReference>
<gene>
    <name evidence="8 12" type="primary">topA</name>
    <name evidence="12" type="ORF">ABWK59_16405</name>
</gene>
<dbReference type="InterPro" id="IPR013825">
    <property type="entry name" value="Topo_IA_cen_sub2"/>
</dbReference>
<evidence type="ECO:0000313" key="12">
    <source>
        <dbReference type="EMBL" id="XCM80393.1"/>
    </source>
</evidence>
<dbReference type="EC" id="5.6.2.1" evidence="8"/>
<dbReference type="Pfam" id="PF13368">
    <property type="entry name" value="Toprim_C_rpt"/>
    <property type="match status" value="4"/>
</dbReference>
<dbReference type="CDD" id="cd00186">
    <property type="entry name" value="TOP1Ac"/>
    <property type="match status" value="1"/>
</dbReference>
<organism evidence="12">
    <name type="scientific">Kitasatospora camelliae</name>
    <dbReference type="NCBI Taxonomy" id="3156397"/>
    <lineage>
        <taxon>Bacteria</taxon>
        <taxon>Bacillati</taxon>
        <taxon>Actinomycetota</taxon>
        <taxon>Actinomycetes</taxon>
        <taxon>Kitasatosporales</taxon>
        <taxon>Streptomycetaceae</taxon>
        <taxon>Kitasatospora</taxon>
    </lineage>
</organism>
<dbReference type="InterPro" id="IPR005733">
    <property type="entry name" value="TopoI_bac-type"/>
</dbReference>
<dbReference type="PROSITE" id="PS52039">
    <property type="entry name" value="TOPO_IA_2"/>
    <property type="match status" value="1"/>
</dbReference>
<dbReference type="Gene3D" id="1.10.290.10">
    <property type="entry name" value="Topoisomerase I, domain 4"/>
    <property type="match status" value="1"/>
</dbReference>
<feature type="region of interest" description="Disordered" evidence="9">
    <location>
        <begin position="476"/>
        <end position="503"/>
    </location>
</feature>
<feature type="site" description="Interaction with DNA" evidence="8">
    <location>
        <position position="159"/>
    </location>
</feature>
<dbReference type="Gene3D" id="2.70.20.10">
    <property type="entry name" value="Topoisomerase I, domain 3"/>
    <property type="match status" value="1"/>
</dbReference>
<dbReference type="InterPro" id="IPR023405">
    <property type="entry name" value="Topo_IA_core_domain"/>
</dbReference>
<feature type="region of interest" description="Interaction with DNA" evidence="8">
    <location>
        <begin position="183"/>
        <end position="188"/>
    </location>
</feature>
<dbReference type="InterPro" id="IPR013826">
    <property type="entry name" value="Topo_IA_cen_sub3"/>
</dbReference>
<feature type="active site" description="O-(5'-phospho-DNA)-tyrosine intermediate" evidence="8">
    <location>
        <position position="334"/>
    </location>
</feature>
<dbReference type="GO" id="GO:0003677">
    <property type="term" value="F:DNA binding"/>
    <property type="evidence" value="ECO:0007669"/>
    <property type="project" value="UniProtKB-KW"/>
</dbReference>
<reference evidence="12" key="1">
    <citation type="submission" date="2024-06" db="EMBL/GenBank/DDBJ databases">
        <title>The genome sequences of Kitasatospora sp. strain HUAS MG31.</title>
        <authorList>
            <person name="Mo P."/>
        </authorList>
    </citation>
    <scope>NUCLEOTIDE SEQUENCE</scope>
    <source>
        <strain evidence="12">HUAS MG31</strain>
    </source>
</reference>
<feature type="compositionally biased region" description="Basic residues" evidence="9">
    <location>
        <begin position="884"/>
        <end position="905"/>
    </location>
</feature>
<feature type="compositionally biased region" description="Low complexity" evidence="9">
    <location>
        <begin position="925"/>
        <end position="937"/>
    </location>
</feature>
<feature type="site" description="Interaction with DNA" evidence="8">
    <location>
        <position position="336"/>
    </location>
</feature>
<dbReference type="PROSITE" id="PS00396">
    <property type="entry name" value="TOPO_IA_1"/>
    <property type="match status" value="1"/>
</dbReference>
<feature type="site" description="Interaction with DNA" evidence="8">
    <location>
        <position position="160"/>
    </location>
</feature>
<dbReference type="Gene3D" id="1.10.460.10">
    <property type="entry name" value="Topoisomerase I, domain 2"/>
    <property type="match status" value="1"/>
</dbReference>
<dbReference type="SMART" id="SM00436">
    <property type="entry name" value="TOP1Bc"/>
    <property type="match status" value="1"/>
</dbReference>
<dbReference type="InterPro" id="IPR003602">
    <property type="entry name" value="Topo_IA_DNA-bd_dom"/>
</dbReference>
<evidence type="ECO:0000259" key="11">
    <source>
        <dbReference type="PROSITE" id="PS52039"/>
    </source>
</evidence>
<evidence type="ECO:0000256" key="8">
    <source>
        <dbReference type="HAMAP-Rule" id="MF_00952"/>
    </source>
</evidence>
<evidence type="ECO:0000256" key="6">
    <source>
        <dbReference type="ARBA" id="ARBA00023125"/>
    </source>
</evidence>
<feature type="compositionally biased region" description="Low complexity" evidence="9">
    <location>
        <begin position="906"/>
        <end position="917"/>
    </location>
</feature>
<proteinExistence type="inferred from homology"/>
<evidence type="ECO:0000256" key="2">
    <source>
        <dbReference type="ARBA" id="ARBA00009446"/>
    </source>
</evidence>
<feature type="site" description="Interaction with DNA" evidence="8">
    <location>
        <position position="534"/>
    </location>
</feature>
<feature type="site" description="Interaction with DNA" evidence="8">
    <location>
        <position position="41"/>
    </location>
</feature>
<dbReference type="GO" id="GO:0003917">
    <property type="term" value="F:DNA topoisomerase type I (single strand cut, ATP-independent) activity"/>
    <property type="evidence" value="ECO:0007669"/>
    <property type="project" value="UniProtKB-UniRule"/>
</dbReference>
<dbReference type="InterPro" id="IPR025589">
    <property type="entry name" value="Toprim_C_rpt"/>
</dbReference>
<dbReference type="InterPro" id="IPR023406">
    <property type="entry name" value="Topo_IA_AS"/>
</dbReference>
<keyword evidence="4" id="KW-0460">Magnesium</keyword>
<dbReference type="SMART" id="SM00437">
    <property type="entry name" value="TOP1Ac"/>
    <property type="match status" value="1"/>
</dbReference>
<dbReference type="InterPro" id="IPR013497">
    <property type="entry name" value="Topo_IA_cen"/>
</dbReference>
<feature type="domain" description="Topo IA-type catalytic" evidence="11">
    <location>
        <begin position="149"/>
        <end position="602"/>
    </location>
</feature>
<evidence type="ECO:0000256" key="4">
    <source>
        <dbReference type="ARBA" id="ARBA00022842"/>
    </source>
</evidence>
<name>A0AAU8JZG8_9ACTN</name>
<dbReference type="HAMAP" id="MF_00952">
    <property type="entry name" value="Topoisom_1_prok"/>
    <property type="match status" value="1"/>
</dbReference>
<dbReference type="InterPro" id="IPR000380">
    <property type="entry name" value="Topo_IA"/>
</dbReference>
<dbReference type="Pfam" id="PF01131">
    <property type="entry name" value="Topoisom_bac"/>
    <property type="match status" value="1"/>
</dbReference>
<dbReference type="RefSeq" id="WP_354641332.1">
    <property type="nucleotide sequence ID" value="NZ_CP159872.1"/>
</dbReference>
<comment type="subunit">
    <text evidence="8">Monomer.</text>
</comment>
<dbReference type="PANTHER" id="PTHR42785:SF1">
    <property type="entry name" value="DNA TOPOISOMERASE"/>
    <property type="match status" value="1"/>
</dbReference>
<dbReference type="GO" id="GO:0006265">
    <property type="term" value="P:DNA topological change"/>
    <property type="evidence" value="ECO:0007669"/>
    <property type="project" value="UniProtKB-UniRule"/>
</dbReference>
<evidence type="ECO:0000256" key="7">
    <source>
        <dbReference type="ARBA" id="ARBA00023235"/>
    </source>
</evidence>
<dbReference type="InterPro" id="IPR006171">
    <property type="entry name" value="TOPRIM_dom"/>
</dbReference>
<feature type="site" description="Interaction with DNA" evidence="8">
    <location>
        <position position="168"/>
    </location>
</feature>
<comment type="catalytic activity">
    <reaction evidence="1 8">
        <text>ATP-independent breakage of single-stranded DNA, followed by passage and rejoining.</text>
        <dbReference type="EC" id="5.6.2.1"/>
    </reaction>
</comment>
<evidence type="ECO:0000256" key="5">
    <source>
        <dbReference type="ARBA" id="ARBA00023029"/>
    </source>
</evidence>
<dbReference type="NCBIfam" id="TIGR01051">
    <property type="entry name" value="topA_bact"/>
    <property type="match status" value="1"/>
</dbReference>
<dbReference type="KEGG" id="kcm:ABWK59_16405"/>
<feature type="region of interest" description="Disordered" evidence="9">
    <location>
        <begin position="770"/>
        <end position="790"/>
    </location>
</feature>
<feature type="domain" description="Toprim" evidence="10">
    <location>
        <begin position="11"/>
        <end position="134"/>
    </location>
</feature>
<dbReference type="SUPFAM" id="SSF56712">
    <property type="entry name" value="Prokaryotic type I DNA topoisomerase"/>
    <property type="match status" value="1"/>
</dbReference>
<evidence type="ECO:0000256" key="3">
    <source>
        <dbReference type="ARBA" id="ARBA00022723"/>
    </source>
</evidence>
<evidence type="ECO:0000256" key="1">
    <source>
        <dbReference type="ARBA" id="ARBA00000213"/>
    </source>
</evidence>
<dbReference type="PROSITE" id="PS50880">
    <property type="entry name" value="TOPRIM"/>
    <property type="match status" value="1"/>
</dbReference>
<keyword evidence="7 8" id="KW-0413">Isomerase</keyword>
<dbReference type="SMART" id="SM00493">
    <property type="entry name" value="TOPRIM"/>
    <property type="match status" value="1"/>
</dbReference>
<sequence length="959" mass="104402">MSPSSETAHGKRLVIVESPAKAKTIKGYLGPGYIVEASVGHIRDLPGTAAEVPDEYTGEVRRLGVDVDHDFAPIYVVNPDKKSQVTKLKSLLKESDELFLATDEDREGEAIAWHLQEVLKPKVPVHRMVFHEITKDAIQEAVRNPRDLNQRLVDAQETRRILDRLYGYEVSPVLWKKVMPKLSAGRVQSVATRLVVERERERIAFTSAHYWDLVATFSTGRTAADAANPENFGARLVNVDGKRIATGRDFGSDGRLKTANTLHLDEQAARALAAALEQTAFAVRSVESKPYRRSPYAPFRTTTLQQEASRKLGFGAKRTMQVAQKLYENGFITYMRTDSTTLSETAITAARTQVTQLYGRDYLPDAPRTYASKVKNAQEAHEAIRPSGDRFRTPAETGLAGDDFRLYELIWMRTVASQMKDAVGQSVTVKVGGRSSDGRDAEFSASGKIITFHGFLKAYVEGADDPNAELDDRERRLPQVSEGDPLAADRLTPEGHSTKPPARYTEASLVKELEDREIGRPSTYASIIDTIIGRKYVFKKGTALVPSFLSFAVVNLLEKHFGRLVDYDFTAKMEDDLDRIAAGQAESVPWLKRFYFGEGEGAGTAAEAGNGDGDHLGGLKELVTDLGAIDAREISSFPIGEGLVLRVGRYGPYVEKPSAVEGEPGQRADIPDDLPPDELTVELAEELLAKPSGERVLGSDPESGHPLVAKDGRYGPYVTEVLPEGTPKTGKNAVKPRTASLFKTMSLDTVTLEDALRLLSLPRVVGSDPDGNEITAQNGRYGPYLKRGTDSRSLTSEDQLLTITLEEALAIYAQPKQRGRAAAAAPLKELGPDPVSEKPVVVKDGRFGPYVTDGETNATLRKDDEVETITPERAFELLAEKRARGPVKKAAKKAPAKKATAKKTATKTAATNTAAKKTVAKKTVTKTAAAKTAATKTAAKKTAAKKTVAGKTSSAPEES</sequence>
<dbReference type="InterPro" id="IPR003601">
    <property type="entry name" value="Topo_IA_2"/>
</dbReference>
<dbReference type="InterPro" id="IPR013824">
    <property type="entry name" value="Topo_IA_cen_sub1"/>
</dbReference>
<dbReference type="AlphaFoldDB" id="A0AAU8JZG8"/>
<feature type="site" description="Interaction with DNA" evidence="8">
    <location>
        <position position="175"/>
    </location>
</feature>
<protein>
    <recommendedName>
        <fullName evidence="8">DNA topoisomerase 1</fullName>
        <ecNumber evidence="8">5.6.2.1</ecNumber>
    </recommendedName>
    <alternativeName>
        <fullName evidence="8">DNA topoisomerase I</fullName>
    </alternativeName>
</protein>
<dbReference type="CDD" id="cd03363">
    <property type="entry name" value="TOPRIM_TopoIA_TopoI"/>
    <property type="match status" value="1"/>
</dbReference>
<dbReference type="EMBL" id="CP159872">
    <property type="protein sequence ID" value="XCM80393.1"/>
    <property type="molecule type" value="Genomic_DNA"/>
</dbReference>
<dbReference type="GO" id="GO:0046872">
    <property type="term" value="F:metal ion binding"/>
    <property type="evidence" value="ECO:0007669"/>
    <property type="project" value="UniProtKB-KW"/>
</dbReference>
<comment type="function">
    <text evidence="8">Releases the supercoiling and torsional tension of DNA, which is introduced during the DNA replication and transcription, by transiently cleaving and rejoining one strand of the DNA duplex. Introduces a single-strand break via transesterification at a target site in duplex DNA. The scissile phosphodiester is attacked by the catalytic tyrosine of the enzyme, resulting in the formation of a DNA-(5'-phosphotyrosyl)-enzyme intermediate and the expulsion of a 3'-OH DNA strand. The free DNA strand then undergoes passage around the unbroken strand, thus removing DNA supercoils. Finally, in the religation step, the DNA 3'-OH attacks the covalent intermediate to expel the active-site tyrosine and restore the DNA phosphodiester backbone.</text>
</comment>
<accession>A0AAU8JZG8</accession>
<dbReference type="PRINTS" id="PR00417">
    <property type="entry name" value="PRTPISMRASEI"/>
</dbReference>
<keyword evidence="6 8" id="KW-0238">DNA-binding</keyword>
<evidence type="ECO:0000259" key="10">
    <source>
        <dbReference type="PROSITE" id="PS50880"/>
    </source>
</evidence>
<dbReference type="Pfam" id="PF01751">
    <property type="entry name" value="Toprim"/>
    <property type="match status" value="1"/>
</dbReference>
<evidence type="ECO:0000256" key="9">
    <source>
        <dbReference type="SAM" id="MobiDB-lite"/>
    </source>
</evidence>
<dbReference type="Gene3D" id="3.40.50.140">
    <property type="match status" value="1"/>
</dbReference>
<comment type="similarity">
    <text evidence="2 8">Belongs to the type IA topoisomerase family.</text>
</comment>
<keyword evidence="3" id="KW-0479">Metal-binding</keyword>
<keyword evidence="5 8" id="KW-0799">Topoisomerase</keyword>
<dbReference type="InterPro" id="IPR034149">
    <property type="entry name" value="TOPRIM_TopoI"/>
</dbReference>
<dbReference type="InterPro" id="IPR028612">
    <property type="entry name" value="Topoisom_1_IA"/>
</dbReference>
<feature type="region of interest" description="Disordered" evidence="9">
    <location>
        <begin position="883"/>
        <end position="959"/>
    </location>
</feature>